<name>A0ABN0X018_9LACT</name>
<dbReference type="Pfam" id="PF20008">
    <property type="entry name" value="DUF6429"/>
    <property type="match status" value="1"/>
</dbReference>
<sequence length="77" mass="9153">MENLKRELTLLLLYLNSWEDKVEPYSSLRSWKGYDFDDLNKLQEKELIFGSYKTKSITLSEEGISEAKKLLEKYSKQ</sequence>
<feature type="domain" description="DUF6429" evidence="1">
    <location>
        <begin position="7"/>
        <end position="76"/>
    </location>
</feature>
<keyword evidence="3" id="KW-1185">Reference proteome</keyword>
<dbReference type="RefSeq" id="WP_343752882.1">
    <property type="nucleotide sequence ID" value="NZ_BAAACW010000009.1"/>
</dbReference>
<dbReference type="Proteomes" id="UP001501166">
    <property type="component" value="Unassembled WGS sequence"/>
</dbReference>
<proteinExistence type="predicted"/>
<reference evidence="2 3" key="1">
    <citation type="journal article" date="2019" name="Int. J. Syst. Evol. Microbiol.">
        <title>The Global Catalogue of Microorganisms (GCM) 10K type strain sequencing project: providing services to taxonomists for standard genome sequencing and annotation.</title>
        <authorList>
            <consortium name="The Broad Institute Genomics Platform"/>
            <consortium name="The Broad Institute Genome Sequencing Center for Infectious Disease"/>
            <person name="Wu L."/>
            <person name="Ma J."/>
        </authorList>
    </citation>
    <scope>NUCLEOTIDE SEQUENCE [LARGE SCALE GENOMIC DNA]</scope>
    <source>
        <strain evidence="2 3">JCM 12662</strain>
    </source>
</reference>
<comment type="caution">
    <text evidence="2">The sequence shown here is derived from an EMBL/GenBank/DDBJ whole genome shotgun (WGS) entry which is preliminary data.</text>
</comment>
<evidence type="ECO:0000313" key="3">
    <source>
        <dbReference type="Proteomes" id="UP001501166"/>
    </source>
</evidence>
<protein>
    <recommendedName>
        <fullName evidence="1">DUF6429 domain-containing protein</fullName>
    </recommendedName>
</protein>
<accession>A0ABN0X018</accession>
<evidence type="ECO:0000313" key="2">
    <source>
        <dbReference type="EMBL" id="GAA0351658.1"/>
    </source>
</evidence>
<dbReference type="EMBL" id="BAAACW010000009">
    <property type="protein sequence ID" value="GAA0351658.1"/>
    <property type="molecule type" value="Genomic_DNA"/>
</dbReference>
<dbReference type="InterPro" id="IPR045489">
    <property type="entry name" value="DUF6429"/>
</dbReference>
<gene>
    <name evidence="2" type="ORF">GCM10008932_00950</name>
</gene>
<organism evidence="2 3">
    <name type="scientific">Alkalibacterium iburiense</name>
    <dbReference type="NCBI Taxonomy" id="290589"/>
    <lineage>
        <taxon>Bacteria</taxon>
        <taxon>Bacillati</taxon>
        <taxon>Bacillota</taxon>
        <taxon>Bacilli</taxon>
        <taxon>Lactobacillales</taxon>
        <taxon>Carnobacteriaceae</taxon>
        <taxon>Alkalibacterium</taxon>
    </lineage>
</organism>
<evidence type="ECO:0000259" key="1">
    <source>
        <dbReference type="Pfam" id="PF20008"/>
    </source>
</evidence>